<evidence type="ECO:0000313" key="4">
    <source>
        <dbReference type="EMBL" id="MBE1514770.1"/>
    </source>
</evidence>
<keyword evidence="5" id="KW-1185">Reference proteome</keyword>
<evidence type="ECO:0000313" key="5">
    <source>
        <dbReference type="Proteomes" id="UP000636579"/>
    </source>
</evidence>
<feature type="signal peptide" evidence="2">
    <location>
        <begin position="1"/>
        <end position="38"/>
    </location>
</feature>
<dbReference type="Pfam" id="PF03372">
    <property type="entry name" value="Exo_endo_phos"/>
    <property type="match status" value="1"/>
</dbReference>
<feature type="region of interest" description="Disordered" evidence="1">
    <location>
        <begin position="41"/>
        <end position="73"/>
    </location>
</feature>
<keyword evidence="4" id="KW-0378">Hydrolase</keyword>
<dbReference type="InterPro" id="IPR005135">
    <property type="entry name" value="Endo/exonuclease/phosphatase"/>
</dbReference>
<dbReference type="Gene3D" id="3.60.10.10">
    <property type="entry name" value="Endonuclease/exonuclease/phosphatase"/>
    <property type="match status" value="1"/>
</dbReference>
<accession>A0ABR9J6Y7</accession>
<organism evidence="4 5">
    <name type="scientific">Nesterenkonia halotolerans</name>
    <dbReference type="NCBI Taxonomy" id="225325"/>
    <lineage>
        <taxon>Bacteria</taxon>
        <taxon>Bacillati</taxon>
        <taxon>Actinomycetota</taxon>
        <taxon>Actinomycetes</taxon>
        <taxon>Micrococcales</taxon>
        <taxon>Micrococcaceae</taxon>
        <taxon>Nesterenkonia</taxon>
    </lineage>
</organism>
<dbReference type="EC" id="3.1.3.8" evidence="4"/>
<keyword evidence="2" id="KW-0732">Signal</keyword>
<gene>
    <name evidence="4" type="ORF">H4W26_001525</name>
</gene>
<reference evidence="4 5" key="1">
    <citation type="submission" date="2020-10" db="EMBL/GenBank/DDBJ databases">
        <title>Sequencing the genomes of 1000 actinobacteria strains.</title>
        <authorList>
            <person name="Klenk H.-P."/>
        </authorList>
    </citation>
    <scope>NUCLEOTIDE SEQUENCE [LARGE SCALE GENOMIC DNA]</scope>
    <source>
        <strain evidence="4 5">DSM 15474</strain>
    </source>
</reference>
<comment type="caution">
    <text evidence="4">The sequence shown here is derived from an EMBL/GenBank/DDBJ whole genome shotgun (WGS) entry which is preliminary data.</text>
</comment>
<sequence length="433" mass="45396">MPTGQMHPALRTRGVFKGATSACLVASLMVAGSAAARASTPEPAVTAQLPGYPTPGQPVSPSADEQPSTTVEKDASDLRVATLHAGLRSGSSAELLDDLQGGMHPAARVLAETVQANAPDVLVLTGISYDENQEIAETLNSQYLARGQNGQTGMQYSYTYTAPTNSGIDSGADLDGDGRVGGPADAIGYGSHPGERGMAVFSAHPIAEDEVRTFQEFLWEDMPDNSMPEGQFSDLEKSVLRLPSTSMWDIPVEVPGEPGHVHVVATDLNSSPRSARPGEARNEDQRRMVADFVSGSAWYLYDDDGARGGLGAEDSFVVAGSLADEDELATSPADKVPELSSLLKSEVLQDPAPEAVTDEPLPERDEAADPQATQGLSNGEAVRSSYVLPATALEVDGAGVFWPAEGEFGFNLVDPAESASPSGRLVWLDIATS</sequence>
<dbReference type="Proteomes" id="UP000636579">
    <property type="component" value="Unassembled WGS sequence"/>
</dbReference>
<protein>
    <submittedName>
        <fullName evidence="4">3-phytase</fullName>
        <ecNumber evidence="4">3.1.3.8</ecNumber>
    </submittedName>
</protein>
<feature type="region of interest" description="Disordered" evidence="1">
    <location>
        <begin position="349"/>
        <end position="379"/>
    </location>
</feature>
<proteinExistence type="predicted"/>
<feature type="domain" description="Endonuclease/exonuclease/phosphatase" evidence="3">
    <location>
        <begin position="102"/>
        <end position="284"/>
    </location>
</feature>
<dbReference type="InterPro" id="IPR036691">
    <property type="entry name" value="Endo/exonu/phosph_ase_sf"/>
</dbReference>
<dbReference type="EMBL" id="JADBEE010000001">
    <property type="protein sequence ID" value="MBE1514770.1"/>
    <property type="molecule type" value="Genomic_DNA"/>
</dbReference>
<evidence type="ECO:0000256" key="1">
    <source>
        <dbReference type="SAM" id="MobiDB-lite"/>
    </source>
</evidence>
<dbReference type="GO" id="GO:0016158">
    <property type="term" value="F:inositol hexakisphosphate 3-phosphatase activity"/>
    <property type="evidence" value="ECO:0007669"/>
    <property type="project" value="UniProtKB-EC"/>
</dbReference>
<feature type="chain" id="PRO_5046619692" evidence="2">
    <location>
        <begin position="39"/>
        <end position="433"/>
    </location>
</feature>
<dbReference type="RefSeq" id="WP_192591485.1">
    <property type="nucleotide sequence ID" value="NZ_JADBEE010000001.1"/>
</dbReference>
<name>A0ABR9J6Y7_9MICC</name>
<feature type="compositionally biased region" description="Polar residues" evidence="1">
    <location>
        <begin position="59"/>
        <end position="70"/>
    </location>
</feature>
<evidence type="ECO:0000259" key="3">
    <source>
        <dbReference type="Pfam" id="PF03372"/>
    </source>
</evidence>
<evidence type="ECO:0000256" key="2">
    <source>
        <dbReference type="SAM" id="SignalP"/>
    </source>
</evidence>